<dbReference type="Gene3D" id="2.120.10.80">
    <property type="entry name" value="Kelch-type beta propeller"/>
    <property type="match status" value="1"/>
</dbReference>
<dbReference type="Pfam" id="PF00646">
    <property type="entry name" value="F-box"/>
    <property type="match status" value="1"/>
</dbReference>
<dbReference type="PANTHER" id="PTHR24414:SF148">
    <property type="entry name" value="F-BOX DOMAIN-CONTAINING PROTEIN"/>
    <property type="match status" value="1"/>
</dbReference>
<dbReference type="InterPro" id="IPR050354">
    <property type="entry name" value="F-box/kelch-repeat_ARATH"/>
</dbReference>
<dbReference type="Pfam" id="PF25210">
    <property type="entry name" value="Kelch_FKB95"/>
    <property type="match status" value="1"/>
</dbReference>
<feature type="domain" description="F-box" evidence="1">
    <location>
        <begin position="18"/>
        <end position="64"/>
    </location>
</feature>
<dbReference type="PROSITE" id="PS50181">
    <property type="entry name" value="FBOX"/>
    <property type="match status" value="1"/>
</dbReference>
<organism evidence="2">
    <name type="scientific">Brassica oleracea</name>
    <name type="common">Wild cabbage</name>
    <dbReference type="NCBI Taxonomy" id="3712"/>
    <lineage>
        <taxon>Eukaryota</taxon>
        <taxon>Viridiplantae</taxon>
        <taxon>Streptophyta</taxon>
        <taxon>Embryophyta</taxon>
        <taxon>Tracheophyta</taxon>
        <taxon>Spermatophyta</taxon>
        <taxon>Magnoliopsida</taxon>
        <taxon>eudicotyledons</taxon>
        <taxon>Gunneridae</taxon>
        <taxon>Pentapetalae</taxon>
        <taxon>rosids</taxon>
        <taxon>malvids</taxon>
        <taxon>Brassicales</taxon>
        <taxon>Brassicaceae</taxon>
        <taxon>Brassiceae</taxon>
        <taxon>Brassica</taxon>
    </lineage>
</organism>
<accession>A0A3P6EDC8</accession>
<evidence type="ECO:0000259" key="1">
    <source>
        <dbReference type="PROSITE" id="PS50181"/>
    </source>
</evidence>
<dbReference type="InterPro" id="IPR057499">
    <property type="entry name" value="Kelch_FKB95"/>
</dbReference>
<dbReference type="SMART" id="SM00256">
    <property type="entry name" value="FBOX"/>
    <property type="match status" value="1"/>
</dbReference>
<dbReference type="EMBL" id="LR031875">
    <property type="protein sequence ID" value="VDD32105.1"/>
    <property type="molecule type" value="Genomic_DNA"/>
</dbReference>
<sequence>MFKKSSSHNEQKRVVTTVLTMPYLPDELLLNCLARISRLYYPTLSLISKRFHSLLASTELYRTRRLLGSTENCIYACLLSPHNQPHWCTLGRQPTLIAPFWNPFRILRNRTRMSSSGNLLVSVPSHNFFPDQCPWISTIVGSDIYIMIGGYNNLEPSSSLFVVDYRVHTWHEAPSMLVAKKHPLKSKDRDFSNFIEFFDPETNIWEHVPSPSAKIHERHIDHCCSFKGNLCLLFRDMAVVYNPKENKWDVVAKELKMLLSGGSFRMLNWYDCVERSWGDLKGMKKLPELPKAYRGSLRLENCGGKIVLLWEENVRSICSMKEKMLWCAEVAIERLNSREIYGKVKWCHVN</sequence>
<evidence type="ECO:0000313" key="2">
    <source>
        <dbReference type="EMBL" id="VDD32105.1"/>
    </source>
</evidence>
<dbReference type="PANTHER" id="PTHR24414">
    <property type="entry name" value="F-BOX/KELCH-REPEAT PROTEIN SKIP4"/>
    <property type="match status" value="1"/>
</dbReference>
<reference evidence="2" key="1">
    <citation type="submission" date="2018-11" db="EMBL/GenBank/DDBJ databases">
        <authorList>
            <consortium name="Genoscope - CEA"/>
            <person name="William W."/>
        </authorList>
    </citation>
    <scope>NUCLEOTIDE SEQUENCE</scope>
</reference>
<dbReference type="AlphaFoldDB" id="A0A3P6EDC8"/>
<protein>
    <recommendedName>
        <fullName evidence="1">F-box domain-containing protein</fullName>
    </recommendedName>
</protein>
<dbReference type="CDD" id="cd22152">
    <property type="entry name" value="F-box_AtAFR-like"/>
    <property type="match status" value="1"/>
</dbReference>
<proteinExistence type="predicted"/>
<name>A0A3P6EDC8_BRAOL</name>
<gene>
    <name evidence="2" type="ORF">BOLC9T57428H</name>
</gene>
<dbReference type="InterPro" id="IPR015915">
    <property type="entry name" value="Kelch-typ_b-propeller"/>
</dbReference>
<dbReference type="SUPFAM" id="SSF117281">
    <property type="entry name" value="Kelch motif"/>
    <property type="match status" value="1"/>
</dbReference>
<dbReference type="InterPro" id="IPR001810">
    <property type="entry name" value="F-box_dom"/>
</dbReference>